<dbReference type="AlphaFoldDB" id="A0A7S3YIZ1"/>
<proteinExistence type="predicted"/>
<feature type="transmembrane region" description="Helical" evidence="2">
    <location>
        <begin position="484"/>
        <end position="504"/>
    </location>
</feature>
<accession>A0A7S3YIZ1</accession>
<keyword evidence="2" id="KW-1133">Transmembrane helix</keyword>
<feature type="compositionally biased region" description="Basic and acidic residues" evidence="1">
    <location>
        <begin position="351"/>
        <end position="363"/>
    </location>
</feature>
<protein>
    <submittedName>
        <fullName evidence="3">Uncharacterized protein</fullName>
    </submittedName>
</protein>
<feature type="transmembrane region" description="Helical" evidence="2">
    <location>
        <begin position="128"/>
        <end position="151"/>
    </location>
</feature>
<keyword evidence="2" id="KW-0812">Transmembrane</keyword>
<organism evidence="3">
    <name type="scientific">Lotharella globosa</name>
    <dbReference type="NCBI Taxonomy" id="91324"/>
    <lineage>
        <taxon>Eukaryota</taxon>
        <taxon>Sar</taxon>
        <taxon>Rhizaria</taxon>
        <taxon>Cercozoa</taxon>
        <taxon>Chlorarachniophyceae</taxon>
        <taxon>Lotharella</taxon>
    </lineage>
</organism>
<keyword evidence="2" id="KW-0472">Membrane</keyword>
<feature type="transmembrane region" description="Helical" evidence="2">
    <location>
        <begin position="524"/>
        <end position="544"/>
    </location>
</feature>
<feature type="compositionally biased region" description="Polar residues" evidence="1">
    <location>
        <begin position="264"/>
        <end position="280"/>
    </location>
</feature>
<sequence length="561" mass="62229">MAAACDFRVQAGRCSTPEERDASVTLWMVFGVTYFLAGVLIFIENLREASKLRPPLIKKILLLWALSFVVRSAVALLLVLQVDRLIHPVLLEMLWHSAWLLYVYALTYFVTVTYNTRTQILRSSRRRNISVGYVVTAANVVWTLLFVAISIADGLSTNWPQPGPQYLVWFGVDLVLLICTSLTAYRLTMTMRSRRRSSVHGISLSRSVTPSRHCSRSKKRRSMVHLPMPCKGNHEAEPQAHPQQKPQQLRSEPEPKPKKRPANSRCTSEHAGSNYSSGAKSPTRRRLNDSEARIQVDSPVRACNPITTLVASINTTPIKRIEIKVTEVLGSMERDVTPSDLKDTSLPVRMREGKSNTGRELKWSKSPSSTVEENAAGRNVNLRTTEGKSKVAAEGNAKHTSTDEAVTRRDVDKDNKGAPTKTTNVQSPSSAISTNIELITPPRPRSATSRGKSSRRRPRRKSVNFTRARAAARAEYMLKNFSKAAMCGLSVFCILLLSIGVIYLSKPSVVSLNTMVALTTLHQSMTLIVGISMQIVVMSVPVHLMDSPRAKAPAVRARVPV</sequence>
<feature type="compositionally biased region" description="Basic residues" evidence="1">
    <location>
        <begin position="213"/>
        <end position="223"/>
    </location>
</feature>
<feature type="transmembrane region" description="Helical" evidence="2">
    <location>
        <begin position="24"/>
        <end position="43"/>
    </location>
</feature>
<dbReference type="EMBL" id="HBIV01007916">
    <property type="protein sequence ID" value="CAE0652980.1"/>
    <property type="molecule type" value="Transcribed_RNA"/>
</dbReference>
<feature type="compositionally biased region" description="Polar residues" evidence="1">
    <location>
        <begin position="241"/>
        <end position="250"/>
    </location>
</feature>
<feature type="transmembrane region" description="Helical" evidence="2">
    <location>
        <begin position="94"/>
        <end position="116"/>
    </location>
</feature>
<feature type="transmembrane region" description="Helical" evidence="2">
    <location>
        <begin position="63"/>
        <end position="82"/>
    </location>
</feature>
<feature type="transmembrane region" description="Helical" evidence="2">
    <location>
        <begin position="166"/>
        <end position="187"/>
    </location>
</feature>
<gene>
    <name evidence="3" type="ORF">LGLO00237_LOCUS5915</name>
</gene>
<feature type="compositionally biased region" description="Basic residues" evidence="1">
    <location>
        <begin position="452"/>
        <end position="462"/>
    </location>
</feature>
<feature type="region of interest" description="Disordered" evidence="1">
    <location>
        <begin position="351"/>
        <end position="464"/>
    </location>
</feature>
<evidence type="ECO:0000256" key="1">
    <source>
        <dbReference type="SAM" id="MobiDB-lite"/>
    </source>
</evidence>
<evidence type="ECO:0000313" key="3">
    <source>
        <dbReference type="EMBL" id="CAE0652980.1"/>
    </source>
</evidence>
<feature type="region of interest" description="Disordered" evidence="1">
    <location>
        <begin position="198"/>
        <end position="289"/>
    </location>
</feature>
<reference evidence="3" key="1">
    <citation type="submission" date="2021-01" db="EMBL/GenBank/DDBJ databases">
        <authorList>
            <person name="Corre E."/>
            <person name="Pelletier E."/>
            <person name="Niang G."/>
            <person name="Scheremetjew M."/>
            <person name="Finn R."/>
            <person name="Kale V."/>
            <person name="Holt S."/>
            <person name="Cochrane G."/>
            <person name="Meng A."/>
            <person name="Brown T."/>
            <person name="Cohen L."/>
        </authorList>
    </citation>
    <scope>NUCLEOTIDE SEQUENCE</scope>
    <source>
        <strain evidence="3">CCCM811</strain>
    </source>
</reference>
<feature type="compositionally biased region" description="Basic and acidic residues" evidence="1">
    <location>
        <begin position="385"/>
        <end position="416"/>
    </location>
</feature>
<feature type="compositionally biased region" description="Polar residues" evidence="1">
    <location>
        <begin position="420"/>
        <end position="437"/>
    </location>
</feature>
<name>A0A7S3YIZ1_9EUKA</name>
<evidence type="ECO:0000256" key="2">
    <source>
        <dbReference type="SAM" id="Phobius"/>
    </source>
</evidence>